<dbReference type="EMBL" id="VJWX01000370">
    <property type="protein sequence ID" value="TVT32543.1"/>
    <property type="molecule type" value="Genomic_DNA"/>
</dbReference>
<protein>
    <submittedName>
        <fullName evidence="5">SDR family oxidoreductase</fullName>
    </submittedName>
</protein>
<keyword evidence="2" id="KW-0560">Oxidoreductase</keyword>
<comment type="similarity">
    <text evidence="1">Belongs to the short-chain dehydrogenases/reductases (SDR) family.</text>
</comment>
<dbReference type="PRINTS" id="PR00081">
    <property type="entry name" value="GDHRDH"/>
</dbReference>
<feature type="region of interest" description="Disordered" evidence="3">
    <location>
        <begin position="1"/>
        <end position="34"/>
    </location>
</feature>
<keyword evidence="6" id="KW-1185">Reference proteome</keyword>
<dbReference type="InterPro" id="IPR036291">
    <property type="entry name" value="NAD(P)-bd_dom_sf"/>
</dbReference>
<comment type="caution">
    <text evidence="5">The sequence shown here is derived from an EMBL/GenBank/DDBJ whole genome shotgun (WGS) entry which is preliminary data.</text>
</comment>
<evidence type="ECO:0000256" key="2">
    <source>
        <dbReference type="ARBA" id="ARBA00023002"/>
    </source>
</evidence>
<evidence type="ECO:0000259" key="4">
    <source>
        <dbReference type="SMART" id="SM00822"/>
    </source>
</evidence>
<dbReference type="InterPro" id="IPR002347">
    <property type="entry name" value="SDR_fam"/>
</dbReference>
<organism evidence="5 6">
    <name type="scientific">Amycolatopsis rhizosphaerae</name>
    <dbReference type="NCBI Taxonomy" id="2053003"/>
    <lineage>
        <taxon>Bacteria</taxon>
        <taxon>Bacillati</taxon>
        <taxon>Actinomycetota</taxon>
        <taxon>Actinomycetes</taxon>
        <taxon>Pseudonocardiales</taxon>
        <taxon>Pseudonocardiaceae</taxon>
        <taxon>Amycolatopsis</taxon>
    </lineage>
</organism>
<evidence type="ECO:0000313" key="6">
    <source>
        <dbReference type="Proteomes" id="UP000320011"/>
    </source>
</evidence>
<evidence type="ECO:0000256" key="3">
    <source>
        <dbReference type="SAM" id="MobiDB-lite"/>
    </source>
</evidence>
<sequence length="419" mass="45038">MASPSTSRSSSPGSGSGTSATSREPACPGSTVSARIPLPLLGGVHFGPCLRRRIERRPPGYHHERCLHQRFARVHGRERGTTVTEARVVVVTGASGGIGRAAAREFGARGDRVALLARGEEGLEAAARDVEEAGGQALPISVDTADHAAVDRAATRAEAELGPIDVWVNDAFTSVFGPFTEIRPEEFRRVTEVTYLGYVHGTRAALDRMLPRDRGTIVQVGSALAYRGIPLQSAYCGAKHAIQGFHEALRCELLHDRSGVRVTMVQMPGVNTPQFDWVLNRLSRKPRPVAPVYQPEIAAKAIAYAADHPRRREYWVGGSTVGTLLANKIAPGLLDRYLARTGYSSQQTKRKRDPGEPVNLWEPADDRAGQDFGAHGRFDRSAKATSPQLWASQHHGLLGAVATGAAGLAGTAIALARRH</sequence>
<dbReference type="NCBIfam" id="NF005495">
    <property type="entry name" value="PRK07109.1"/>
    <property type="match status" value="1"/>
</dbReference>
<reference evidence="5 6" key="2">
    <citation type="submission" date="2019-08" db="EMBL/GenBank/DDBJ databases">
        <title>Amycolatopsis acidicola sp. nov., isolated from peat swamp forest soil.</title>
        <authorList>
            <person name="Srisuk N."/>
        </authorList>
    </citation>
    <scope>NUCLEOTIDE SEQUENCE [LARGE SCALE GENOMIC DNA]</scope>
    <source>
        <strain evidence="5 6">TBRC 6029</strain>
    </source>
</reference>
<evidence type="ECO:0000256" key="1">
    <source>
        <dbReference type="ARBA" id="ARBA00006484"/>
    </source>
</evidence>
<name>A0A558B7P9_9PSEU</name>
<dbReference type="Gene3D" id="3.40.50.720">
    <property type="entry name" value="NAD(P)-binding Rossmann-like Domain"/>
    <property type="match status" value="1"/>
</dbReference>
<dbReference type="OrthoDB" id="151996at2"/>
<feature type="compositionally biased region" description="Low complexity" evidence="3">
    <location>
        <begin position="1"/>
        <end position="23"/>
    </location>
</feature>
<dbReference type="PANTHER" id="PTHR44196">
    <property type="entry name" value="DEHYDROGENASE/REDUCTASE SDR FAMILY MEMBER 7B"/>
    <property type="match status" value="1"/>
</dbReference>
<reference evidence="5 6" key="1">
    <citation type="submission" date="2019-07" db="EMBL/GenBank/DDBJ databases">
        <authorList>
            <person name="Duangmal K."/>
            <person name="Teo W.F.A."/>
        </authorList>
    </citation>
    <scope>NUCLEOTIDE SEQUENCE [LARGE SCALE GENOMIC DNA]</scope>
    <source>
        <strain evidence="5 6">TBRC 6029</strain>
    </source>
</reference>
<dbReference type="AlphaFoldDB" id="A0A558B7P9"/>
<evidence type="ECO:0000313" key="5">
    <source>
        <dbReference type="EMBL" id="TVT32543.1"/>
    </source>
</evidence>
<dbReference type="SMART" id="SM00822">
    <property type="entry name" value="PKS_KR"/>
    <property type="match status" value="1"/>
</dbReference>
<feature type="domain" description="Ketoreductase" evidence="4">
    <location>
        <begin position="87"/>
        <end position="273"/>
    </location>
</feature>
<dbReference type="Proteomes" id="UP000320011">
    <property type="component" value="Unassembled WGS sequence"/>
</dbReference>
<dbReference type="InterPro" id="IPR057326">
    <property type="entry name" value="KR_dom"/>
</dbReference>
<dbReference type="GO" id="GO:0016020">
    <property type="term" value="C:membrane"/>
    <property type="evidence" value="ECO:0007669"/>
    <property type="project" value="TreeGrafter"/>
</dbReference>
<gene>
    <name evidence="5" type="ORF">FNH05_27670</name>
</gene>
<dbReference type="PANTHER" id="PTHR44196:SF1">
    <property type="entry name" value="DEHYDROGENASE_REDUCTASE SDR FAMILY MEMBER 7B"/>
    <property type="match status" value="1"/>
</dbReference>
<dbReference type="SUPFAM" id="SSF51735">
    <property type="entry name" value="NAD(P)-binding Rossmann-fold domains"/>
    <property type="match status" value="1"/>
</dbReference>
<dbReference type="GO" id="GO:0016491">
    <property type="term" value="F:oxidoreductase activity"/>
    <property type="evidence" value="ECO:0007669"/>
    <property type="project" value="UniProtKB-KW"/>
</dbReference>
<accession>A0A558B7P9</accession>
<dbReference type="Pfam" id="PF00106">
    <property type="entry name" value="adh_short"/>
    <property type="match status" value="1"/>
</dbReference>
<feature type="region of interest" description="Disordered" evidence="3">
    <location>
        <begin position="344"/>
        <end position="378"/>
    </location>
</feature>
<dbReference type="PROSITE" id="PS00061">
    <property type="entry name" value="ADH_SHORT"/>
    <property type="match status" value="1"/>
</dbReference>
<proteinExistence type="inferred from homology"/>
<dbReference type="InterPro" id="IPR020904">
    <property type="entry name" value="Sc_DH/Rdtase_CS"/>
</dbReference>
<feature type="compositionally biased region" description="Basic and acidic residues" evidence="3">
    <location>
        <begin position="364"/>
        <end position="378"/>
    </location>
</feature>